<sequence length="78" mass="8800">MSKEEVTKNVWVTTHGDKWAVKIAGSDKVSKVFERKADALEYAKNLAKKEKTELISQKRNGRINLKNSYGHDNPNTPG</sequence>
<dbReference type="InterPro" id="IPR018691">
    <property type="entry name" value="DUF2188"/>
</dbReference>
<dbReference type="STRING" id="1218507.JF74_05860"/>
<protein>
    <submittedName>
        <fullName evidence="3">DUF2188 domain-containing protein</fullName>
    </submittedName>
</protein>
<dbReference type="HOGENOM" id="CLU_179056_2_2_9"/>
<accession>A0A0F4LEP3</accession>
<dbReference type="EMBL" id="JXLI01000009">
    <property type="protein sequence ID" value="KJY57060.1"/>
    <property type="molecule type" value="Genomic_DNA"/>
</dbReference>
<evidence type="ECO:0000313" key="5">
    <source>
        <dbReference type="Proteomes" id="UP000247698"/>
    </source>
</evidence>
<proteinExistence type="predicted"/>
<dbReference type="AlphaFoldDB" id="A0A0F4LEP3"/>
<evidence type="ECO:0000313" key="4">
    <source>
        <dbReference type="Proteomes" id="UP000033531"/>
    </source>
</evidence>
<dbReference type="EMBL" id="QGLG01000002">
    <property type="protein sequence ID" value="PXY84209.1"/>
    <property type="molecule type" value="Genomic_DNA"/>
</dbReference>
<gene>
    <name evidence="3" type="ORF">DK873_03385</name>
    <name evidence="2" type="ORF">JF74_05860</name>
</gene>
<evidence type="ECO:0000256" key="1">
    <source>
        <dbReference type="SAM" id="MobiDB-lite"/>
    </source>
</evidence>
<organism evidence="2 4">
    <name type="scientific">Lactobacillus melliventris</name>
    <dbReference type="NCBI Taxonomy" id="1218507"/>
    <lineage>
        <taxon>Bacteria</taxon>
        <taxon>Bacillati</taxon>
        <taxon>Bacillota</taxon>
        <taxon>Bacilli</taxon>
        <taxon>Lactobacillales</taxon>
        <taxon>Lactobacillaceae</taxon>
        <taxon>Lactobacillus</taxon>
    </lineage>
</organism>
<keyword evidence="5" id="KW-1185">Reference proteome</keyword>
<name>A0A0F4LEP3_9LACO</name>
<dbReference type="OrthoDB" id="8858565at2"/>
<dbReference type="Proteomes" id="UP000247698">
    <property type="component" value="Unassembled WGS sequence"/>
</dbReference>
<dbReference type="Pfam" id="PF09954">
    <property type="entry name" value="DUF2188"/>
    <property type="match status" value="1"/>
</dbReference>
<evidence type="ECO:0000313" key="2">
    <source>
        <dbReference type="EMBL" id="KJY57060.1"/>
    </source>
</evidence>
<dbReference type="RefSeq" id="WP_046324549.1">
    <property type="nucleotide sequence ID" value="NZ_JAAEEB010000007.1"/>
</dbReference>
<dbReference type="PATRIC" id="fig|1218507.3.peg.754"/>
<feature type="region of interest" description="Disordered" evidence="1">
    <location>
        <begin position="59"/>
        <end position="78"/>
    </location>
</feature>
<dbReference type="Proteomes" id="UP000033531">
    <property type="component" value="Unassembled WGS sequence"/>
</dbReference>
<comment type="caution">
    <text evidence="2">The sequence shown here is derived from an EMBL/GenBank/DDBJ whole genome shotgun (WGS) entry which is preliminary data.</text>
</comment>
<reference evidence="2 4" key="1">
    <citation type="submission" date="2015-01" db="EMBL/GenBank/DDBJ databases">
        <title>Comparative genomics of the lactic acid bacteria isolated from the honey bee gut.</title>
        <authorList>
            <person name="Ellegaard K.M."/>
            <person name="Tamarit D."/>
            <person name="Javelind E."/>
            <person name="Olofsson T."/>
            <person name="Andersson S.G."/>
            <person name="Vasquez A."/>
        </authorList>
    </citation>
    <scope>NUCLEOTIDE SEQUENCE [LARGE SCALE GENOMIC DNA]</scope>
    <source>
        <strain evidence="2 4">Hma8</strain>
    </source>
</reference>
<reference evidence="3 5" key="2">
    <citation type="submission" date="2018-05" db="EMBL/GenBank/DDBJ databases">
        <title>Reference genomes for bee gut microbiota database.</title>
        <authorList>
            <person name="Ellegaard K.M."/>
        </authorList>
    </citation>
    <scope>NUCLEOTIDE SEQUENCE [LARGE SCALE GENOMIC DNA]</scope>
    <source>
        <strain evidence="3 5">ESL0184</strain>
    </source>
</reference>
<evidence type="ECO:0000313" key="3">
    <source>
        <dbReference type="EMBL" id="PXY84209.1"/>
    </source>
</evidence>